<sequence length="151" mass="16501">MTNDDATDAGADAQIDLERFVSASADTHERALAELRAGRKTSHWMWWEFPQLLLGSSPTSVAYAVHGLPEARAYLAHPVLARRWRENCEALLGQPSRDARTVFGGIDAAKLRSSATLFAAAGDEQARQVLQEFFDGRADASTTDLLDRAAD</sequence>
<dbReference type="InterPro" id="IPR014937">
    <property type="entry name" value="DUF1810"/>
</dbReference>
<evidence type="ECO:0000313" key="2">
    <source>
        <dbReference type="Proteomes" id="UP001555826"/>
    </source>
</evidence>
<dbReference type="InterPro" id="IPR036287">
    <property type="entry name" value="Rv1873-like_sf"/>
</dbReference>
<comment type="caution">
    <text evidence="1">The sequence shown here is derived from an EMBL/GenBank/DDBJ whole genome shotgun (WGS) entry which is preliminary data.</text>
</comment>
<reference evidence="1 2" key="1">
    <citation type="submission" date="2024-07" db="EMBL/GenBank/DDBJ databases">
        <authorList>
            <person name="Thanompreechachai J."/>
            <person name="Duangmal K."/>
        </authorList>
    </citation>
    <scope>NUCLEOTIDE SEQUENCE [LARGE SCALE GENOMIC DNA]</scope>
    <source>
        <strain evidence="1 2">KCTC 19886</strain>
    </source>
</reference>
<keyword evidence="2" id="KW-1185">Reference proteome</keyword>
<dbReference type="SUPFAM" id="SSF140736">
    <property type="entry name" value="Rv1873-like"/>
    <property type="match status" value="1"/>
</dbReference>
<proteinExistence type="predicted"/>
<accession>A0ABV3P844</accession>
<protein>
    <submittedName>
        <fullName evidence="1">DUF1810 domain-containing protein</fullName>
    </submittedName>
</protein>
<dbReference type="Proteomes" id="UP001555826">
    <property type="component" value="Unassembled WGS sequence"/>
</dbReference>
<dbReference type="Gene3D" id="1.25.40.380">
    <property type="entry name" value="Protein of unknown function DUF1810"/>
    <property type="match status" value="1"/>
</dbReference>
<dbReference type="EMBL" id="JBFNQN010000009">
    <property type="protein sequence ID" value="MEW9265807.1"/>
    <property type="molecule type" value="Genomic_DNA"/>
</dbReference>
<dbReference type="Pfam" id="PF08837">
    <property type="entry name" value="DUF1810"/>
    <property type="match status" value="1"/>
</dbReference>
<name>A0ABV3P844_9ACTN</name>
<gene>
    <name evidence="1" type="ORF">AB1207_13700</name>
</gene>
<dbReference type="RefSeq" id="WP_367638940.1">
    <property type="nucleotide sequence ID" value="NZ_JBFNQN010000009.1"/>
</dbReference>
<organism evidence="1 2">
    <name type="scientific">Kineococcus endophyticus</name>
    <dbReference type="NCBI Taxonomy" id="1181883"/>
    <lineage>
        <taxon>Bacteria</taxon>
        <taxon>Bacillati</taxon>
        <taxon>Actinomycetota</taxon>
        <taxon>Actinomycetes</taxon>
        <taxon>Kineosporiales</taxon>
        <taxon>Kineosporiaceae</taxon>
        <taxon>Kineococcus</taxon>
    </lineage>
</organism>
<evidence type="ECO:0000313" key="1">
    <source>
        <dbReference type="EMBL" id="MEW9265807.1"/>
    </source>
</evidence>